<proteinExistence type="predicted"/>
<keyword evidence="1" id="KW-0732">Signal</keyword>
<accession>A0A318R6V9</accession>
<organism evidence="2 3">
    <name type="scientific">Prochlorococcus marinus XMU1408</name>
    <dbReference type="NCBI Taxonomy" id="2213228"/>
    <lineage>
        <taxon>Bacteria</taxon>
        <taxon>Bacillati</taxon>
        <taxon>Cyanobacteriota</taxon>
        <taxon>Cyanophyceae</taxon>
        <taxon>Synechococcales</taxon>
        <taxon>Prochlorococcaceae</taxon>
        <taxon>Prochlorococcus</taxon>
    </lineage>
</organism>
<dbReference type="EMBL" id="QJUE01000005">
    <property type="protein sequence ID" value="PYE01118.1"/>
    <property type="molecule type" value="Genomic_DNA"/>
</dbReference>
<evidence type="ECO:0000313" key="3">
    <source>
        <dbReference type="Proteomes" id="UP000247807"/>
    </source>
</evidence>
<protein>
    <recommendedName>
        <fullName evidence="4">Lipoprotein</fullName>
    </recommendedName>
</protein>
<sequence length="295" mass="31180">MKKVLSKLAIAGFILISTACSGGGGDTSKKVTDPCRDDASEQIGKVEEYQNEENETLRGIRTHTKRKVVLMPVSAAGGGGGGFSNPMMMGGGGGAALAPFATEIMNQAFLNEGIKTVAWFKVSKELKRVLGQGADNSSPYAQQMQQMQMMQGGGGQSLVNDNNLNELIDTARNLGACYVVRPVILKASNTKDSKSSGNALGVALGVSRMNTTTNSNAEVDIKISIISTREELDNPIIAIKTFSGRSVQVSKERANVLDGITGGAAFGGGSNTNQTKIAFYDTIDKIVEFLEDKMI</sequence>
<feature type="signal peptide" evidence="1">
    <location>
        <begin position="1"/>
        <end position="22"/>
    </location>
</feature>
<feature type="chain" id="PRO_5016290682" description="Lipoprotein" evidence="1">
    <location>
        <begin position="23"/>
        <end position="295"/>
    </location>
</feature>
<dbReference type="RefSeq" id="WP_158466944.1">
    <property type="nucleotide sequence ID" value="NZ_QJUE01000005.1"/>
</dbReference>
<dbReference type="AlphaFoldDB" id="A0A318R6V9"/>
<evidence type="ECO:0000313" key="2">
    <source>
        <dbReference type="EMBL" id="PYE01118.1"/>
    </source>
</evidence>
<dbReference type="Proteomes" id="UP000247807">
    <property type="component" value="Unassembled WGS sequence"/>
</dbReference>
<name>A0A318R6V9_PROMR</name>
<dbReference type="OrthoDB" id="10001111at2"/>
<evidence type="ECO:0008006" key="4">
    <source>
        <dbReference type="Google" id="ProtNLM"/>
    </source>
</evidence>
<reference evidence="2 3" key="1">
    <citation type="journal article" date="2018" name="Appl. Environ. Microbiol.">
        <title>Genome rearrangement shapes Prochlorococcus ecological adaptation.</title>
        <authorList>
            <person name="Yan W."/>
            <person name="Wei S."/>
            <person name="Wang Q."/>
            <person name="Xiao X."/>
            <person name="Zeng Q."/>
            <person name="Jiao N."/>
            <person name="Zhang R."/>
        </authorList>
    </citation>
    <scope>NUCLEOTIDE SEQUENCE [LARGE SCALE GENOMIC DNA]</scope>
    <source>
        <strain evidence="2 3">XMU1408</strain>
    </source>
</reference>
<comment type="caution">
    <text evidence="2">The sequence shown here is derived from an EMBL/GenBank/DDBJ whole genome shotgun (WGS) entry which is preliminary data.</text>
</comment>
<dbReference type="PROSITE" id="PS51257">
    <property type="entry name" value="PROKAR_LIPOPROTEIN"/>
    <property type="match status" value="1"/>
</dbReference>
<evidence type="ECO:0000256" key="1">
    <source>
        <dbReference type="SAM" id="SignalP"/>
    </source>
</evidence>
<gene>
    <name evidence="2" type="ORF">DNJ73_06725</name>
</gene>